<comment type="caution">
    <text evidence="1">The sequence shown here is derived from an EMBL/GenBank/DDBJ whole genome shotgun (WGS) entry which is preliminary data.</text>
</comment>
<evidence type="ECO:0000313" key="2">
    <source>
        <dbReference type="Proteomes" id="UP000556436"/>
    </source>
</evidence>
<evidence type="ECO:0000313" key="1">
    <source>
        <dbReference type="EMBL" id="MBB4890451.1"/>
    </source>
</evidence>
<dbReference type="RefSeq" id="WP_260421056.1">
    <property type="nucleotide sequence ID" value="NZ_JACHJG010000019.1"/>
</dbReference>
<dbReference type="Proteomes" id="UP000556436">
    <property type="component" value="Unassembled WGS sequence"/>
</dbReference>
<dbReference type="EMBL" id="JACHJG010000019">
    <property type="protein sequence ID" value="MBB4890451.1"/>
    <property type="molecule type" value="Genomic_DNA"/>
</dbReference>
<organism evidence="1 2">
    <name type="scientific">Streptomyces netropsis</name>
    <name type="common">Streptoverticillium netropsis</name>
    <dbReference type="NCBI Taxonomy" id="55404"/>
    <lineage>
        <taxon>Bacteria</taxon>
        <taxon>Bacillati</taxon>
        <taxon>Actinomycetota</taxon>
        <taxon>Actinomycetes</taxon>
        <taxon>Kitasatosporales</taxon>
        <taxon>Streptomycetaceae</taxon>
        <taxon>Streptomyces</taxon>
    </lineage>
</organism>
<sequence length="148" mass="15980">MTVSMTQRIPAAAAASDPLFLEGPRRVVDAQIGPRRAGAIYQNVDGAFEVLALVRDPEQARALLRRRSAQWAVIVRDVLRPDSQPVAVGSVWTTSDHLVREADTQASAGQACRDCDGKRGRMVDTSGDGVTRQTWKSCTTCDGTGQAR</sequence>
<keyword evidence="2" id="KW-1185">Reference proteome</keyword>
<protein>
    <submittedName>
        <fullName evidence="1">Uncharacterized protein</fullName>
    </submittedName>
</protein>
<accession>A0A7W7PGX7</accession>
<gene>
    <name evidence="1" type="ORF">FHS38_006536</name>
</gene>
<dbReference type="AlphaFoldDB" id="A0A7W7PGX7"/>
<name>A0A7W7PGX7_STRNE</name>
<proteinExistence type="predicted"/>
<reference evidence="1 2" key="1">
    <citation type="submission" date="2020-08" db="EMBL/GenBank/DDBJ databases">
        <title>Genomic Encyclopedia of Type Strains, Phase III (KMG-III): the genomes of soil and plant-associated and newly described type strains.</title>
        <authorList>
            <person name="Whitman W."/>
        </authorList>
    </citation>
    <scope>NUCLEOTIDE SEQUENCE [LARGE SCALE GENOMIC DNA]</scope>
    <source>
        <strain evidence="1 2">CECT 3265</strain>
    </source>
</reference>